<protein>
    <recommendedName>
        <fullName evidence="2">EPS8 spectrin-like domain-containing protein</fullName>
    </recommendedName>
</protein>
<name>A0AAV6YHP5_ENGPU</name>
<keyword evidence="4" id="KW-1185">Reference proteome</keyword>
<dbReference type="GO" id="GO:0031982">
    <property type="term" value="C:vesicle"/>
    <property type="evidence" value="ECO:0007669"/>
    <property type="project" value="TreeGrafter"/>
</dbReference>
<feature type="compositionally biased region" description="Polar residues" evidence="1">
    <location>
        <begin position="100"/>
        <end position="111"/>
    </location>
</feature>
<accession>A0AAV6YHP5</accession>
<sequence>MVEATGGAELAHSVLSPLLMKDAIDFLNFVLNEEEKKLWLSLGDTWSKSRMEWPTDQFIPPYIPRFRNGWEPPILNFGNVPKEPERNQMFELPSKPPEPQQESRSFPSEYSSVRDPAPPDG</sequence>
<dbReference type="InterPro" id="IPR039801">
    <property type="entry name" value="EPS8-like"/>
</dbReference>
<dbReference type="EMBL" id="WNYA01048473">
    <property type="protein sequence ID" value="KAG8536201.1"/>
    <property type="molecule type" value="Genomic_DNA"/>
</dbReference>
<reference evidence="3" key="1">
    <citation type="thesis" date="2020" institute="ProQuest LLC" country="789 East Eisenhower Parkway, Ann Arbor, MI, USA">
        <title>Comparative Genomics and Chromosome Evolution.</title>
        <authorList>
            <person name="Mudd A.B."/>
        </authorList>
    </citation>
    <scope>NUCLEOTIDE SEQUENCE</scope>
    <source>
        <strain evidence="3">237g6f4</strain>
        <tissue evidence="3">Blood</tissue>
    </source>
</reference>
<dbReference type="GO" id="GO:0007266">
    <property type="term" value="P:Rho protein signal transduction"/>
    <property type="evidence" value="ECO:0007669"/>
    <property type="project" value="TreeGrafter"/>
</dbReference>
<feature type="domain" description="EPS8 spectrin-like" evidence="2">
    <location>
        <begin position="7"/>
        <end position="54"/>
    </location>
</feature>
<dbReference type="PANTHER" id="PTHR12287">
    <property type="entry name" value="EPIDERMAL GROWTH FACTOR RECEPTOR KINASE SUBSTRATE EPS8-RELATED PROTEIN"/>
    <property type="match status" value="1"/>
</dbReference>
<dbReference type="GO" id="GO:0035023">
    <property type="term" value="P:regulation of Rho protein signal transduction"/>
    <property type="evidence" value="ECO:0007669"/>
    <property type="project" value="TreeGrafter"/>
</dbReference>
<proteinExistence type="predicted"/>
<dbReference type="PANTHER" id="PTHR12287:SF21">
    <property type="entry name" value="EPIDERMAL GROWTH FACTOR RECEPTOR KINASE SUBSTRATE 8"/>
    <property type="match status" value="1"/>
</dbReference>
<feature type="region of interest" description="Disordered" evidence="1">
    <location>
        <begin position="77"/>
        <end position="121"/>
    </location>
</feature>
<gene>
    <name evidence="3" type="ORF">GDO81_026912</name>
</gene>
<dbReference type="Proteomes" id="UP000824782">
    <property type="component" value="Unassembled WGS sequence"/>
</dbReference>
<evidence type="ECO:0000313" key="4">
    <source>
        <dbReference type="Proteomes" id="UP000824782"/>
    </source>
</evidence>
<evidence type="ECO:0000313" key="3">
    <source>
        <dbReference type="EMBL" id="KAG8536201.1"/>
    </source>
</evidence>
<dbReference type="InterPro" id="IPR055093">
    <property type="entry name" value="EPS8_2nd"/>
</dbReference>
<organism evidence="3 4">
    <name type="scientific">Engystomops pustulosus</name>
    <name type="common">Tungara frog</name>
    <name type="synonym">Physalaemus pustulosus</name>
    <dbReference type="NCBI Taxonomy" id="76066"/>
    <lineage>
        <taxon>Eukaryota</taxon>
        <taxon>Metazoa</taxon>
        <taxon>Chordata</taxon>
        <taxon>Craniata</taxon>
        <taxon>Vertebrata</taxon>
        <taxon>Euteleostomi</taxon>
        <taxon>Amphibia</taxon>
        <taxon>Batrachia</taxon>
        <taxon>Anura</taxon>
        <taxon>Neobatrachia</taxon>
        <taxon>Hyloidea</taxon>
        <taxon>Leptodactylidae</taxon>
        <taxon>Leiuperinae</taxon>
        <taxon>Engystomops</taxon>
    </lineage>
</organism>
<dbReference type="GO" id="GO:0032587">
    <property type="term" value="C:ruffle membrane"/>
    <property type="evidence" value="ECO:0007669"/>
    <property type="project" value="TreeGrafter"/>
</dbReference>
<dbReference type="GO" id="GO:0003779">
    <property type="term" value="F:actin binding"/>
    <property type="evidence" value="ECO:0007669"/>
    <property type="project" value="TreeGrafter"/>
</dbReference>
<comment type="caution">
    <text evidence="3">The sequence shown here is derived from an EMBL/GenBank/DDBJ whole genome shotgun (WGS) entry which is preliminary data.</text>
</comment>
<evidence type="ECO:0000259" key="2">
    <source>
        <dbReference type="Pfam" id="PF22975"/>
    </source>
</evidence>
<dbReference type="GO" id="GO:1900029">
    <property type="term" value="P:positive regulation of ruffle assembly"/>
    <property type="evidence" value="ECO:0007669"/>
    <property type="project" value="TreeGrafter"/>
</dbReference>
<dbReference type="Pfam" id="PF22975">
    <property type="entry name" value="EPS8_2nd"/>
    <property type="match status" value="1"/>
</dbReference>
<evidence type="ECO:0000256" key="1">
    <source>
        <dbReference type="SAM" id="MobiDB-lite"/>
    </source>
</evidence>
<dbReference type="AlphaFoldDB" id="A0AAV6YHP5"/>